<protein>
    <submittedName>
        <fullName evidence="1">Uncharacterized protein</fullName>
    </submittedName>
</protein>
<keyword evidence="2" id="KW-1185">Reference proteome</keyword>
<name>A0A069QKX8_HOYLO</name>
<dbReference type="Proteomes" id="UP000027442">
    <property type="component" value="Unassembled WGS sequence"/>
</dbReference>
<sequence>MSQIGACLGNFFYNFAAIKTRWLTAVCQPINGIKMMKRDLTALVKAVEKKFGQSVTMATDFEKLAFAFARQHVTLHPTALKRLWMQLSGAEKPSVEILDKVALFVGFQSWKAFKDALHGNGDGQSNYEV</sequence>
<dbReference type="AlphaFoldDB" id="A0A069QKX8"/>
<dbReference type="PATRIC" id="fig|1122985.7.peg.1279"/>
<evidence type="ECO:0000313" key="1">
    <source>
        <dbReference type="EMBL" id="KDR52654.1"/>
    </source>
</evidence>
<gene>
    <name evidence="1" type="ORF">HMPREF1991_01231</name>
</gene>
<dbReference type="HOGENOM" id="CLU_159985_0_0_10"/>
<evidence type="ECO:0000313" key="2">
    <source>
        <dbReference type="Proteomes" id="UP000027442"/>
    </source>
</evidence>
<dbReference type="EMBL" id="JNGW01000048">
    <property type="protein sequence ID" value="KDR52654.1"/>
    <property type="molecule type" value="Genomic_DNA"/>
</dbReference>
<reference evidence="1 2" key="1">
    <citation type="submission" date="2013-08" db="EMBL/GenBank/DDBJ databases">
        <authorList>
            <person name="Weinstock G."/>
            <person name="Sodergren E."/>
            <person name="Wylie T."/>
            <person name="Fulton L."/>
            <person name="Fulton R."/>
            <person name="Fronick C."/>
            <person name="O'Laughlin M."/>
            <person name="Godfrey J."/>
            <person name="Miner T."/>
            <person name="Herter B."/>
            <person name="Appelbaum E."/>
            <person name="Cordes M."/>
            <person name="Lek S."/>
            <person name="Wollam A."/>
            <person name="Pepin K.H."/>
            <person name="Palsikar V.B."/>
            <person name="Mitreva M."/>
            <person name="Wilson R.K."/>
        </authorList>
    </citation>
    <scope>NUCLEOTIDE SEQUENCE [LARGE SCALE GENOMIC DNA]</scope>
    <source>
        <strain evidence="1 2">ATCC 15930</strain>
    </source>
</reference>
<comment type="caution">
    <text evidence="1">The sequence shown here is derived from an EMBL/GenBank/DDBJ whole genome shotgun (WGS) entry which is preliminary data.</text>
</comment>
<accession>A0A069QKX8</accession>
<organism evidence="1 2">
    <name type="scientific">Hoylesella loescheii DSM 19665 = JCM 12249 = ATCC 15930</name>
    <dbReference type="NCBI Taxonomy" id="1122985"/>
    <lineage>
        <taxon>Bacteria</taxon>
        <taxon>Pseudomonadati</taxon>
        <taxon>Bacteroidota</taxon>
        <taxon>Bacteroidia</taxon>
        <taxon>Bacteroidales</taxon>
        <taxon>Prevotellaceae</taxon>
        <taxon>Hoylesella</taxon>
    </lineage>
</organism>
<proteinExistence type="predicted"/>